<sequence>MVAFLTGPRKLHPWLICILQASSPSVCNALRGPDCNFFFHLCSHFLAQRPQLNKGIL</sequence>
<dbReference type="EMBL" id="GBRH01230749">
    <property type="protein sequence ID" value="JAD67146.1"/>
    <property type="molecule type" value="Transcribed_RNA"/>
</dbReference>
<evidence type="ECO:0000313" key="1">
    <source>
        <dbReference type="EMBL" id="JAD67146.1"/>
    </source>
</evidence>
<name>A0A0A9BV31_ARUDO</name>
<reference evidence="1" key="2">
    <citation type="journal article" date="2015" name="Data Brief">
        <title>Shoot transcriptome of the giant reed, Arundo donax.</title>
        <authorList>
            <person name="Barrero R.A."/>
            <person name="Guerrero F.D."/>
            <person name="Moolhuijzen P."/>
            <person name="Goolsby J.A."/>
            <person name="Tidwell J."/>
            <person name="Bellgard S.E."/>
            <person name="Bellgard M.I."/>
        </authorList>
    </citation>
    <scope>NUCLEOTIDE SEQUENCE</scope>
    <source>
        <tissue evidence="1">Shoot tissue taken approximately 20 cm above the soil surface</tissue>
    </source>
</reference>
<reference evidence="1" key="1">
    <citation type="submission" date="2014-09" db="EMBL/GenBank/DDBJ databases">
        <authorList>
            <person name="Magalhaes I.L.F."/>
            <person name="Oliveira U."/>
            <person name="Santos F.R."/>
            <person name="Vidigal T.H.D.A."/>
            <person name="Brescovit A.D."/>
            <person name="Santos A.J."/>
        </authorList>
    </citation>
    <scope>NUCLEOTIDE SEQUENCE</scope>
    <source>
        <tissue evidence="1">Shoot tissue taken approximately 20 cm above the soil surface</tissue>
    </source>
</reference>
<organism evidence="1">
    <name type="scientific">Arundo donax</name>
    <name type="common">Giant reed</name>
    <name type="synonym">Donax arundinaceus</name>
    <dbReference type="NCBI Taxonomy" id="35708"/>
    <lineage>
        <taxon>Eukaryota</taxon>
        <taxon>Viridiplantae</taxon>
        <taxon>Streptophyta</taxon>
        <taxon>Embryophyta</taxon>
        <taxon>Tracheophyta</taxon>
        <taxon>Spermatophyta</taxon>
        <taxon>Magnoliopsida</taxon>
        <taxon>Liliopsida</taxon>
        <taxon>Poales</taxon>
        <taxon>Poaceae</taxon>
        <taxon>PACMAD clade</taxon>
        <taxon>Arundinoideae</taxon>
        <taxon>Arundineae</taxon>
        <taxon>Arundo</taxon>
    </lineage>
</organism>
<protein>
    <submittedName>
        <fullName evidence="1">Uncharacterized protein</fullName>
    </submittedName>
</protein>
<dbReference type="AlphaFoldDB" id="A0A0A9BV31"/>
<proteinExistence type="predicted"/>
<accession>A0A0A9BV31</accession>